<organism evidence="3 4">
    <name type="scientific">Rudaeicoccus suwonensis</name>
    <dbReference type="NCBI Taxonomy" id="657409"/>
    <lineage>
        <taxon>Bacteria</taxon>
        <taxon>Bacillati</taxon>
        <taxon>Actinomycetota</taxon>
        <taxon>Actinomycetes</taxon>
        <taxon>Micrococcales</taxon>
        <taxon>Dermacoccaceae</taxon>
        <taxon>Rudaeicoccus</taxon>
    </lineage>
</organism>
<keyword evidence="2" id="KW-1133">Transmembrane helix</keyword>
<feature type="transmembrane region" description="Helical" evidence="2">
    <location>
        <begin position="7"/>
        <end position="33"/>
    </location>
</feature>
<feature type="compositionally biased region" description="Gly residues" evidence="1">
    <location>
        <begin position="187"/>
        <end position="212"/>
    </location>
</feature>
<keyword evidence="2" id="KW-0812">Transmembrane</keyword>
<feature type="transmembrane region" description="Helical" evidence="2">
    <location>
        <begin position="148"/>
        <end position="171"/>
    </location>
</feature>
<accession>A0A561DVF8</accession>
<dbReference type="AlphaFoldDB" id="A0A561DVF8"/>
<reference evidence="3 4" key="1">
    <citation type="submission" date="2019-06" db="EMBL/GenBank/DDBJ databases">
        <title>Sequencing the genomes of 1000 actinobacteria strains.</title>
        <authorList>
            <person name="Klenk H.-P."/>
        </authorList>
    </citation>
    <scope>NUCLEOTIDE SEQUENCE [LARGE SCALE GENOMIC DNA]</scope>
    <source>
        <strain evidence="3 4">DSM 19560</strain>
    </source>
</reference>
<sequence length="223" mass="22450">MPARRGLALTIIGAVLAVIIAPSIFGVTIIFGVKSTVDTFNKAPVVAAGSTFDATTTGTYVLMVQSDANGDVTNGRNGCMVTGPDGSQIPVTDFSNSATSSQNGETYTATQEFDATAAGNYTIDCGSPTKVLSKSAVDGLIKSVVLRIFLAFGGSAVVGILGIVLLIVGIVKLVRSGRERRNAQFYGQGGPGGPYSGPYGGGPYNGGPGSYGGPTPPQGGYGG</sequence>
<dbReference type="EMBL" id="VIVQ01000006">
    <property type="protein sequence ID" value="TWE07343.1"/>
    <property type="molecule type" value="Genomic_DNA"/>
</dbReference>
<evidence type="ECO:0000256" key="1">
    <source>
        <dbReference type="SAM" id="MobiDB-lite"/>
    </source>
</evidence>
<keyword evidence="4" id="KW-1185">Reference proteome</keyword>
<proteinExistence type="predicted"/>
<comment type="caution">
    <text evidence="3">The sequence shown here is derived from an EMBL/GenBank/DDBJ whole genome shotgun (WGS) entry which is preliminary data.</text>
</comment>
<keyword evidence="2" id="KW-0472">Membrane</keyword>
<feature type="region of interest" description="Disordered" evidence="1">
    <location>
        <begin position="183"/>
        <end position="223"/>
    </location>
</feature>
<evidence type="ECO:0000313" key="3">
    <source>
        <dbReference type="EMBL" id="TWE07343.1"/>
    </source>
</evidence>
<dbReference type="Proteomes" id="UP000318297">
    <property type="component" value="Unassembled WGS sequence"/>
</dbReference>
<name>A0A561DVF8_9MICO</name>
<evidence type="ECO:0000256" key="2">
    <source>
        <dbReference type="SAM" id="Phobius"/>
    </source>
</evidence>
<gene>
    <name evidence="3" type="ORF">BKA23_3527</name>
</gene>
<protein>
    <submittedName>
        <fullName evidence="3">Uncharacterized protein</fullName>
    </submittedName>
</protein>
<evidence type="ECO:0000313" key="4">
    <source>
        <dbReference type="Proteomes" id="UP000318297"/>
    </source>
</evidence>